<evidence type="ECO:0000259" key="1">
    <source>
        <dbReference type="Pfam" id="PF01844"/>
    </source>
</evidence>
<reference evidence="2 3" key="1">
    <citation type="journal article" date="2012" name="Appl. Soil Ecol.">
        <title>Isolation and characterization of new plant growth-promoting bacterial endophytes.</title>
        <authorList>
            <person name="Rashid S."/>
            <person name="Charles T.C."/>
            <person name="Glick B.R."/>
        </authorList>
    </citation>
    <scope>NUCLEOTIDE SEQUENCE [LARGE SCALE GENOMIC DNA]</scope>
    <source>
        <strain evidence="2 3">YsS1</strain>
    </source>
</reference>
<protein>
    <submittedName>
        <fullName evidence="2">HNH endonuclease</fullName>
    </submittedName>
</protein>
<evidence type="ECO:0000313" key="2">
    <source>
        <dbReference type="EMBL" id="WGO93575.1"/>
    </source>
</evidence>
<dbReference type="GO" id="GO:0004519">
    <property type="term" value="F:endonuclease activity"/>
    <property type="evidence" value="ECO:0007669"/>
    <property type="project" value="UniProtKB-KW"/>
</dbReference>
<feature type="domain" description="HNH" evidence="1">
    <location>
        <begin position="77"/>
        <end position="124"/>
    </location>
</feature>
<dbReference type="InterPro" id="IPR002711">
    <property type="entry name" value="HNH"/>
</dbReference>
<dbReference type="Pfam" id="PF01844">
    <property type="entry name" value="HNH"/>
    <property type="match status" value="1"/>
</dbReference>
<dbReference type="RefSeq" id="WP_280944583.1">
    <property type="nucleotide sequence ID" value="NZ_CP123771.1"/>
</dbReference>
<organism evidence="2 3">
    <name type="scientific">Pseudomonas viciae</name>
    <dbReference type="NCBI Taxonomy" id="2505979"/>
    <lineage>
        <taxon>Bacteria</taxon>
        <taxon>Pseudomonadati</taxon>
        <taxon>Pseudomonadota</taxon>
        <taxon>Gammaproteobacteria</taxon>
        <taxon>Pseudomonadales</taxon>
        <taxon>Pseudomonadaceae</taxon>
        <taxon>Pseudomonas</taxon>
    </lineage>
</organism>
<accession>A0ABY8PED2</accession>
<dbReference type="Gene3D" id="1.10.30.50">
    <property type="match status" value="1"/>
</dbReference>
<gene>
    <name evidence="2" type="ORF">QCD61_00415</name>
</gene>
<proteinExistence type="predicted"/>
<evidence type="ECO:0000313" key="3">
    <source>
        <dbReference type="Proteomes" id="UP001227386"/>
    </source>
</evidence>
<keyword evidence="2" id="KW-0378">Hydrolase</keyword>
<dbReference type="Proteomes" id="UP001227386">
    <property type="component" value="Chromosome"/>
</dbReference>
<keyword evidence="2" id="KW-0540">Nuclease</keyword>
<keyword evidence="2" id="KW-0255">Endonuclease</keyword>
<dbReference type="EMBL" id="CP123771">
    <property type="protein sequence ID" value="WGO93575.1"/>
    <property type="molecule type" value="Genomic_DNA"/>
</dbReference>
<name>A0ABY8PED2_9PSED</name>
<keyword evidence="3" id="KW-1185">Reference proteome</keyword>
<sequence length="233" mass="27063">MLKPVSSSRAGFVKSLYSRSIKYHREALSCILEYRSAAHNQFPPRKSIWSKFYEEARGKYIHKKLSKHLLERQKSLCCYCRDRIFHGKNSNIEHILPIKHYPMFAFDYNNLALACVTCNALKSDNDFYRVKNLSGNYKANLFDCLHPIFHTYDEHVDFLKLQTNHIYVRVFRFRSSLGERLCSEHLKQVSLFNIKEQANPTVAEAVKKLGEHLDGKPGYESAASTLKRLAANI</sequence>